<gene>
    <name evidence="1" type="ORF">S01H4_25718</name>
</gene>
<protein>
    <recommendedName>
        <fullName evidence="2">DNA primase DnaB-helicase binding domain-containing protein</fullName>
    </recommendedName>
</protein>
<evidence type="ECO:0000313" key="1">
    <source>
        <dbReference type="EMBL" id="GAG79041.1"/>
    </source>
</evidence>
<dbReference type="AlphaFoldDB" id="X1C3T5"/>
<evidence type="ECO:0008006" key="2">
    <source>
        <dbReference type="Google" id="ProtNLM"/>
    </source>
</evidence>
<sequence length="169" mass="19318">GRGRAEEPKQEVATHLYPLLSSPIEEYCLALLLQHPELKYRQEGLSPEYFETSENREIFIAWQRSDKIESLKEGLDSATHEHLDSLLTRNLLSTKIEQKYAECALRLREKFLRSLATKIEAVLALEAQSGGRAADLAKLKEQGVEVNIQLGEVFAQKSRRRSEQRGVRK</sequence>
<dbReference type="EMBL" id="BART01012276">
    <property type="protein sequence ID" value="GAG79041.1"/>
    <property type="molecule type" value="Genomic_DNA"/>
</dbReference>
<reference evidence="1" key="1">
    <citation type="journal article" date="2014" name="Front. Microbiol.">
        <title>High frequency of phylogenetically diverse reductive dehalogenase-homologous genes in deep subseafloor sedimentary metagenomes.</title>
        <authorList>
            <person name="Kawai M."/>
            <person name="Futagami T."/>
            <person name="Toyoda A."/>
            <person name="Takaki Y."/>
            <person name="Nishi S."/>
            <person name="Hori S."/>
            <person name="Arai W."/>
            <person name="Tsubouchi T."/>
            <person name="Morono Y."/>
            <person name="Uchiyama I."/>
            <person name="Ito T."/>
            <person name="Fujiyama A."/>
            <person name="Inagaki F."/>
            <person name="Takami H."/>
        </authorList>
    </citation>
    <scope>NUCLEOTIDE SEQUENCE</scope>
    <source>
        <strain evidence="1">Expedition CK06-06</strain>
    </source>
</reference>
<name>X1C3T5_9ZZZZ</name>
<accession>X1C3T5</accession>
<comment type="caution">
    <text evidence="1">The sequence shown here is derived from an EMBL/GenBank/DDBJ whole genome shotgun (WGS) entry which is preliminary data.</text>
</comment>
<proteinExistence type="predicted"/>
<feature type="non-terminal residue" evidence="1">
    <location>
        <position position="1"/>
    </location>
</feature>
<organism evidence="1">
    <name type="scientific">marine sediment metagenome</name>
    <dbReference type="NCBI Taxonomy" id="412755"/>
    <lineage>
        <taxon>unclassified sequences</taxon>
        <taxon>metagenomes</taxon>
        <taxon>ecological metagenomes</taxon>
    </lineage>
</organism>